<feature type="compositionally biased region" description="Basic and acidic residues" evidence="1">
    <location>
        <begin position="513"/>
        <end position="532"/>
    </location>
</feature>
<feature type="region of interest" description="Disordered" evidence="1">
    <location>
        <begin position="513"/>
        <end position="537"/>
    </location>
</feature>
<dbReference type="KEGG" id="bka:AH68_09070"/>
<evidence type="ECO:0008006" key="4">
    <source>
        <dbReference type="Google" id="ProtNLM"/>
    </source>
</evidence>
<evidence type="ECO:0000313" key="2">
    <source>
        <dbReference type="EMBL" id="AIZ15157.1"/>
    </source>
</evidence>
<proteinExistence type="predicted"/>
<reference evidence="2 3" key="1">
    <citation type="journal article" date="2015" name="Genome Announc.">
        <title>Complete and Assembled Genome Sequence of Bifidobacterium kashiwanohense PV20-2, Isolated from the Feces of an Anemic Kenyan Infant.</title>
        <authorList>
            <person name="Vazquez-Gutierrez P."/>
            <person name="Lacroix C."/>
            <person name="Chassard C."/>
            <person name="Klumpp J."/>
            <person name="Jans C."/>
            <person name="Stevens M.J."/>
        </authorList>
    </citation>
    <scope>NUCLEOTIDE SEQUENCE [LARGE SCALE GENOMIC DNA]</scope>
    <source>
        <strain evidence="2 3">PV20-2</strain>
    </source>
</reference>
<sequence>MLWKVFQAFVIAIARSGMRHALTIHPRDVRRHLSAATAVALVAAIPVVAVDAANVATFVRQNRQYAVEATQSDVMSAYESIDKPGRLFLTQSGTSASYASQRVPKGTVAMPWKVSATFTLDGPNVSASEISGASGMVGVRIALHAVDADKTADLTPIVAFTIPSRVGNDVTADDGVAVSSDNTSTLVAAAGKPGEDLTFNTYVTANRFSMSSLAVAAVDGDAAQSLPDLTKRAATLVDELTNVGSQYNRKLISQLEKLRDNEKAIAKQTISTRSKAHEQAFDTYVEAYVGSYTTHLSGSLGNSTQLSAILGTASELNGDTPVAKSVADLANAVNDVSAAYRHIGAADAVDEVIRTIEQRGTSGLVRELGKRAGEEQQRGSKDYSVGQSQLSSAMIPYSMDFTDAYTARLKELGATTGTASEYENQAIADVRAGIKGNEKLKTASDKVSAAMTALADASEHIGQASAFHQIIVRFADHLDSDDETSDSDAADGSSVLDSMHAVSAGHALCAKAEKSRAKAQHKAERVQAKGDAADSSSLVDDKNAISMDDVMSYAGGLRPSFGAAADATSKNVAKVGGVDGSTKKGDSAASDGGSESTGSMPISGYGLAKSEFAPNNGDLIDETVELATAAEILDGAMQSGLSAGSAKATGVTQYLLAVPIL</sequence>
<dbReference type="Proteomes" id="UP000030625">
    <property type="component" value="Chromosome"/>
</dbReference>
<organism evidence="2 3">
    <name type="scientific">Bifidobacterium catenulatum PV20-2</name>
    <dbReference type="NCBI Taxonomy" id="1447716"/>
    <lineage>
        <taxon>Bacteria</taxon>
        <taxon>Bacillati</taxon>
        <taxon>Actinomycetota</taxon>
        <taxon>Actinomycetes</taxon>
        <taxon>Bifidobacteriales</taxon>
        <taxon>Bifidobacteriaceae</taxon>
        <taxon>Bifidobacterium</taxon>
    </lineage>
</organism>
<dbReference type="OrthoDB" id="3240077at2"/>
<feature type="compositionally biased region" description="Low complexity" evidence="1">
    <location>
        <begin position="587"/>
        <end position="599"/>
    </location>
</feature>
<dbReference type="STRING" id="1447716.AH68_09070"/>
<feature type="region of interest" description="Disordered" evidence="1">
    <location>
        <begin position="577"/>
        <end position="600"/>
    </location>
</feature>
<name>A0A0A7I463_9BIFI</name>
<dbReference type="AlphaFoldDB" id="A0A0A7I463"/>
<gene>
    <name evidence="2" type="ORF">AH68_09070</name>
</gene>
<dbReference type="EMBL" id="CP007456">
    <property type="protein sequence ID" value="AIZ15157.1"/>
    <property type="molecule type" value="Genomic_DNA"/>
</dbReference>
<dbReference type="HOGENOM" id="CLU_027190_0_0_11"/>
<evidence type="ECO:0000313" key="3">
    <source>
        <dbReference type="Proteomes" id="UP000030625"/>
    </source>
</evidence>
<protein>
    <recommendedName>
        <fullName evidence="4">Tubuliform spidroin</fullName>
    </recommendedName>
</protein>
<evidence type="ECO:0000256" key="1">
    <source>
        <dbReference type="SAM" id="MobiDB-lite"/>
    </source>
</evidence>
<accession>A0A0A7I463</accession>